<dbReference type="SUPFAM" id="SSF47413">
    <property type="entry name" value="lambda repressor-like DNA-binding domains"/>
    <property type="match status" value="1"/>
</dbReference>
<dbReference type="SMART" id="SM00354">
    <property type="entry name" value="HTH_LACI"/>
    <property type="match status" value="1"/>
</dbReference>
<dbReference type="PANTHER" id="PTHR30146">
    <property type="entry name" value="LACI-RELATED TRANSCRIPTIONAL REPRESSOR"/>
    <property type="match status" value="1"/>
</dbReference>
<feature type="domain" description="HTH lacI-type" evidence="4">
    <location>
        <begin position="3"/>
        <end position="57"/>
    </location>
</feature>
<dbReference type="InterPro" id="IPR010982">
    <property type="entry name" value="Lambda_DNA-bd_dom_sf"/>
</dbReference>
<dbReference type="CDD" id="cd06294">
    <property type="entry name" value="PBP1_MalR-like"/>
    <property type="match status" value="1"/>
</dbReference>
<keyword evidence="1" id="KW-0805">Transcription regulation</keyword>
<name>A0A7X0VDP3_9BACL</name>
<dbReference type="RefSeq" id="WP_185141586.1">
    <property type="nucleotide sequence ID" value="NZ_JACJVP010000006.1"/>
</dbReference>
<gene>
    <name evidence="5" type="ORF">H7C19_05620</name>
</gene>
<reference evidence="5 6" key="1">
    <citation type="submission" date="2020-08" db="EMBL/GenBank/DDBJ databases">
        <title>Cohnella phylogeny.</title>
        <authorList>
            <person name="Dunlap C."/>
        </authorList>
    </citation>
    <scope>NUCLEOTIDE SEQUENCE [LARGE SCALE GENOMIC DNA]</scope>
    <source>
        <strain evidence="5 6">DSM 28246</strain>
    </source>
</reference>
<dbReference type="InterPro" id="IPR028082">
    <property type="entry name" value="Peripla_BP_I"/>
</dbReference>
<evidence type="ECO:0000313" key="5">
    <source>
        <dbReference type="EMBL" id="MBB6670162.1"/>
    </source>
</evidence>
<dbReference type="Proteomes" id="UP000547209">
    <property type="component" value="Unassembled WGS sequence"/>
</dbReference>
<dbReference type="Pfam" id="PF00532">
    <property type="entry name" value="Peripla_BP_1"/>
    <property type="match status" value="1"/>
</dbReference>
<dbReference type="InterPro" id="IPR000843">
    <property type="entry name" value="HTH_LacI"/>
</dbReference>
<dbReference type="Gene3D" id="3.40.50.2300">
    <property type="match status" value="2"/>
</dbReference>
<dbReference type="GO" id="GO:0003700">
    <property type="term" value="F:DNA-binding transcription factor activity"/>
    <property type="evidence" value="ECO:0007669"/>
    <property type="project" value="TreeGrafter"/>
</dbReference>
<dbReference type="Pfam" id="PF00356">
    <property type="entry name" value="LacI"/>
    <property type="match status" value="1"/>
</dbReference>
<evidence type="ECO:0000256" key="1">
    <source>
        <dbReference type="ARBA" id="ARBA00023015"/>
    </source>
</evidence>
<dbReference type="PROSITE" id="PS00356">
    <property type="entry name" value="HTH_LACI_1"/>
    <property type="match status" value="1"/>
</dbReference>
<dbReference type="SUPFAM" id="SSF53822">
    <property type="entry name" value="Periplasmic binding protein-like I"/>
    <property type="match status" value="1"/>
</dbReference>
<dbReference type="CDD" id="cd01392">
    <property type="entry name" value="HTH_LacI"/>
    <property type="match status" value="1"/>
</dbReference>
<dbReference type="InterPro" id="IPR001761">
    <property type="entry name" value="Peripla_BP/Lac1_sug-bd_dom"/>
</dbReference>
<comment type="caution">
    <text evidence="5">The sequence shown here is derived from an EMBL/GenBank/DDBJ whole genome shotgun (WGS) entry which is preliminary data.</text>
</comment>
<keyword evidence="6" id="KW-1185">Reference proteome</keyword>
<keyword evidence="2 5" id="KW-0238">DNA-binding</keyword>
<dbReference type="AlphaFoldDB" id="A0A7X0VDP3"/>
<dbReference type="GO" id="GO:0000976">
    <property type="term" value="F:transcription cis-regulatory region binding"/>
    <property type="evidence" value="ECO:0007669"/>
    <property type="project" value="TreeGrafter"/>
</dbReference>
<proteinExistence type="predicted"/>
<evidence type="ECO:0000259" key="4">
    <source>
        <dbReference type="PROSITE" id="PS50932"/>
    </source>
</evidence>
<evidence type="ECO:0000256" key="2">
    <source>
        <dbReference type="ARBA" id="ARBA00023125"/>
    </source>
</evidence>
<evidence type="ECO:0000256" key="3">
    <source>
        <dbReference type="ARBA" id="ARBA00023163"/>
    </source>
</evidence>
<organism evidence="5 6">
    <name type="scientific">Cohnella nanjingensis</name>
    <dbReference type="NCBI Taxonomy" id="1387779"/>
    <lineage>
        <taxon>Bacteria</taxon>
        <taxon>Bacillati</taxon>
        <taxon>Bacillota</taxon>
        <taxon>Bacilli</taxon>
        <taxon>Bacillales</taxon>
        <taxon>Paenibacillaceae</taxon>
        <taxon>Cohnella</taxon>
    </lineage>
</organism>
<dbReference type="EMBL" id="JACJVP010000006">
    <property type="protein sequence ID" value="MBB6670162.1"/>
    <property type="molecule type" value="Genomic_DNA"/>
</dbReference>
<protein>
    <submittedName>
        <fullName evidence="5">LacI family DNA-binding transcriptional regulator</fullName>
    </submittedName>
</protein>
<accession>A0A7X0VDP3</accession>
<dbReference type="PANTHER" id="PTHR30146:SF109">
    <property type="entry name" value="HTH-TYPE TRANSCRIPTIONAL REGULATOR GALS"/>
    <property type="match status" value="1"/>
</dbReference>
<dbReference type="PROSITE" id="PS50932">
    <property type="entry name" value="HTH_LACI_2"/>
    <property type="match status" value="1"/>
</dbReference>
<keyword evidence="3" id="KW-0804">Transcription</keyword>
<dbReference type="Gene3D" id="1.10.260.40">
    <property type="entry name" value="lambda repressor-like DNA-binding domains"/>
    <property type="match status" value="1"/>
</dbReference>
<dbReference type="PRINTS" id="PR00036">
    <property type="entry name" value="HTHLACI"/>
</dbReference>
<sequence length="346" mass="38754">MAVTIKDVAKKAGVSPSTVSRVLSNHPRISRETTRKVKAIMEEMGYHSNMMARSLVSNKTYTLGMILPRPAEELFQNHFFAENIRGITTQASRNGYDILMTTGHSEQEELAAVTRLVKGKRVDGVILLQSRRNDPIIAFLKNEDFPFILIGHYAQDEDILCVDNDNVQAAYDATQHLIAQGHDRIGFVSGPPNLTVSVDRLDGYRRALADHGLPMQPEWIVEGEFLQESGYRAMSFFMNLPERPTALVVIDDLVTFGILRGLTELGFRVPDDLSLVSFNNISLTELSTPPLSSIDIGIYQLGYMASQLLIRQIQGDKPQQSRTIVPHRLIVRESSLNLHRNGAERK</sequence>
<evidence type="ECO:0000313" key="6">
    <source>
        <dbReference type="Proteomes" id="UP000547209"/>
    </source>
</evidence>